<sequence>MTRQRAATAEVRERLLQAGLDLFHSRGYHAVGVQEITNAAGMPKGSFYNHFASKEDLALAALEQYAAQSPLDLLTDRSAGAVAALRAHFEELARRFTESDYRRGCLMGNFSNEIADELDRPRQLLADLFEGWKFQLTDVITAAQAAGEVSAAVPADRLAGLVLSAWEGSLTRARAAHNADPLHDFFDTVFDHLLAV</sequence>
<evidence type="ECO:0000256" key="1">
    <source>
        <dbReference type="ARBA" id="ARBA00023015"/>
    </source>
</evidence>
<dbReference type="InterPro" id="IPR036271">
    <property type="entry name" value="Tet_transcr_reg_TetR-rel_C_sf"/>
</dbReference>
<evidence type="ECO:0000313" key="7">
    <source>
        <dbReference type="Proteomes" id="UP000432464"/>
    </source>
</evidence>
<keyword evidence="7" id="KW-1185">Reference proteome</keyword>
<proteinExistence type="predicted"/>
<dbReference type="SUPFAM" id="SSF46689">
    <property type="entry name" value="Homeodomain-like"/>
    <property type="match status" value="1"/>
</dbReference>
<dbReference type="InterPro" id="IPR009057">
    <property type="entry name" value="Homeodomain-like_sf"/>
</dbReference>
<dbReference type="PANTHER" id="PTHR47506">
    <property type="entry name" value="TRANSCRIPTIONAL REGULATORY PROTEIN"/>
    <property type="match status" value="1"/>
</dbReference>
<gene>
    <name evidence="6" type="ORF">GLP40_31125</name>
</gene>
<dbReference type="Proteomes" id="UP000432464">
    <property type="component" value="Unassembled WGS sequence"/>
</dbReference>
<dbReference type="RefSeq" id="WP_154791585.1">
    <property type="nucleotide sequence ID" value="NZ_WMBB01000020.1"/>
</dbReference>
<dbReference type="PRINTS" id="PR00455">
    <property type="entry name" value="HTHTETR"/>
</dbReference>
<accession>A0A6I3L720</accession>
<dbReference type="InterPro" id="IPR001647">
    <property type="entry name" value="HTH_TetR"/>
</dbReference>
<dbReference type="PANTHER" id="PTHR47506:SF6">
    <property type="entry name" value="HTH-TYPE TRANSCRIPTIONAL REPRESSOR NEMR"/>
    <property type="match status" value="1"/>
</dbReference>
<evidence type="ECO:0000256" key="2">
    <source>
        <dbReference type="ARBA" id="ARBA00023125"/>
    </source>
</evidence>
<dbReference type="AlphaFoldDB" id="A0A6I3L720"/>
<reference evidence="6 7" key="1">
    <citation type="submission" date="2019-11" db="EMBL/GenBank/DDBJ databases">
        <title>Nocardia sp. nov. CT2-14 isolated from soil.</title>
        <authorList>
            <person name="Kanchanasin P."/>
            <person name="Tanasupawat S."/>
            <person name="Yuki M."/>
            <person name="Kudo T."/>
        </authorList>
    </citation>
    <scope>NUCLEOTIDE SEQUENCE [LARGE SCALE GENOMIC DNA]</scope>
    <source>
        <strain evidence="6 7">CT2-14</strain>
    </source>
</reference>
<dbReference type="Gene3D" id="1.10.357.10">
    <property type="entry name" value="Tetracycline Repressor, domain 2"/>
    <property type="match status" value="1"/>
</dbReference>
<evidence type="ECO:0000256" key="4">
    <source>
        <dbReference type="PROSITE-ProRule" id="PRU00335"/>
    </source>
</evidence>
<dbReference type="SUPFAM" id="SSF48498">
    <property type="entry name" value="Tetracyclin repressor-like, C-terminal domain"/>
    <property type="match status" value="1"/>
</dbReference>
<feature type="DNA-binding region" description="H-T-H motif" evidence="4">
    <location>
        <begin position="32"/>
        <end position="51"/>
    </location>
</feature>
<keyword evidence="3" id="KW-0804">Transcription</keyword>
<keyword evidence="1" id="KW-0805">Transcription regulation</keyword>
<dbReference type="PROSITE" id="PS50977">
    <property type="entry name" value="HTH_TETR_2"/>
    <property type="match status" value="1"/>
</dbReference>
<evidence type="ECO:0000313" key="6">
    <source>
        <dbReference type="EMBL" id="MTE17178.1"/>
    </source>
</evidence>
<evidence type="ECO:0000259" key="5">
    <source>
        <dbReference type="PROSITE" id="PS50977"/>
    </source>
</evidence>
<organism evidence="6 7">
    <name type="scientific">Nocardia aurantiaca</name>
    <dbReference type="NCBI Taxonomy" id="2675850"/>
    <lineage>
        <taxon>Bacteria</taxon>
        <taxon>Bacillati</taxon>
        <taxon>Actinomycetota</taxon>
        <taxon>Actinomycetes</taxon>
        <taxon>Mycobacteriales</taxon>
        <taxon>Nocardiaceae</taxon>
        <taxon>Nocardia</taxon>
    </lineage>
</organism>
<dbReference type="Pfam" id="PF00440">
    <property type="entry name" value="TetR_N"/>
    <property type="match status" value="1"/>
</dbReference>
<protein>
    <submittedName>
        <fullName evidence="6">TetR family transcriptional regulator</fullName>
    </submittedName>
</protein>
<dbReference type="InterPro" id="IPR054156">
    <property type="entry name" value="YxaF_TetR_C"/>
</dbReference>
<evidence type="ECO:0000256" key="3">
    <source>
        <dbReference type="ARBA" id="ARBA00023163"/>
    </source>
</evidence>
<dbReference type="GO" id="GO:0003677">
    <property type="term" value="F:DNA binding"/>
    <property type="evidence" value="ECO:0007669"/>
    <property type="project" value="UniProtKB-UniRule"/>
</dbReference>
<dbReference type="Pfam" id="PF21993">
    <property type="entry name" value="TetR_C_13_2"/>
    <property type="match status" value="1"/>
</dbReference>
<feature type="domain" description="HTH tetR-type" evidence="5">
    <location>
        <begin position="9"/>
        <end position="69"/>
    </location>
</feature>
<dbReference type="EMBL" id="WMBB01000020">
    <property type="protein sequence ID" value="MTE17178.1"/>
    <property type="molecule type" value="Genomic_DNA"/>
</dbReference>
<comment type="caution">
    <text evidence="6">The sequence shown here is derived from an EMBL/GenBank/DDBJ whole genome shotgun (WGS) entry which is preliminary data.</text>
</comment>
<keyword evidence="2 4" id="KW-0238">DNA-binding</keyword>
<name>A0A6I3L720_9NOCA</name>